<dbReference type="Proteomes" id="UP001177003">
    <property type="component" value="Chromosome 2"/>
</dbReference>
<sequence length="166" mass="18917">MGTFRHQLSDHYASLIQRTLVNKDPCAGKAIHARIIKSGVHVGVFLTNNLMNLYAKTGFLVDARRLFDEMPVRNASSWNTIISAYAKQGRIEYARHLFDEMPEPDSVTWTAMMVGYNQMGRFETAVRMLVDMISSKVMPTQYTFTIVLASCAAMNRRSVDSRIFVW</sequence>
<dbReference type="PROSITE" id="PS51375">
    <property type="entry name" value="PPR"/>
    <property type="match status" value="2"/>
</dbReference>
<dbReference type="Pfam" id="PF01535">
    <property type="entry name" value="PPR"/>
    <property type="match status" value="2"/>
</dbReference>
<feature type="repeat" description="PPR" evidence="2">
    <location>
        <begin position="74"/>
        <end position="104"/>
    </location>
</feature>
<dbReference type="AlphaFoldDB" id="A0AA35YHD0"/>
<dbReference type="InterPro" id="IPR011990">
    <property type="entry name" value="TPR-like_helical_dom_sf"/>
</dbReference>
<dbReference type="FunFam" id="1.25.40.10:FF:000442">
    <property type="entry name" value="Pentatricopeptide repeat-containing protein At3g49710"/>
    <property type="match status" value="1"/>
</dbReference>
<protein>
    <recommendedName>
        <fullName evidence="5">Pentatricopeptide repeat-containing protein</fullName>
    </recommendedName>
</protein>
<evidence type="ECO:0000313" key="4">
    <source>
        <dbReference type="Proteomes" id="UP001177003"/>
    </source>
</evidence>
<keyword evidence="1" id="KW-0677">Repeat</keyword>
<keyword evidence="4" id="KW-1185">Reference proteome</keyword>
<reference evidence="3" key="1">
    <citation type="submission" date="2023-04" db="EMBL/GenBank/DDBJ databases">
        <authorList>
            <person name="Vijverberg K."/>
            <person name="Xiong W."/>
            <person name="Schranz E."/>
        </authorList>
    </citation>
    <scope>NUCLEOTIDE SEQUENCE</scope>
</reference>
<name>A0AA35YHD0_LACSI</name>
<dbReference type="PANTHER" id="PTHR47926">
    <property type="entry name" value="PENTATRICOPEPTIDE REPEAT-CONTAINING PROTEIN"/>
    <property type="match status" value="1"/>
</dbReference>
<dbReference type="GO" id="GO:0009451">
    <property type="term" value="P:RNA modification"/>
    <property type="evidence" value="ECO:0007669"/>
    <property type="project" value="InterPro"/>
</dbReference>
<evidence type="ECO:0000256" key="1">
    <source>
        <dbReference type="ARBA" id="ARBA00022737"/>
    </source>
</evidence>
<evidence type="ECO:0008006" key="5">
    <source>
        <dbReference type="Google" id="ProtNLM"/>
    </source>
</evidence>
<dbReference type="PANTHER" id="PTHR47926:SF347">
    <property type="entry name" value="PENTATRICOPEPTIDE REPEAT-CONTAINING PROTEIN"/>
    <property type="match status" value="1"/>
</dbReference>
<dbReference type="Pfam" id="PF13041">
    <property type="entry name" value="PPR_2"/>
    <property type="match status" value="1"/>
</dbReference>
<accession>A0AA35YHD0</accession>
<dbReference type="Gene3D" id="1.25.40.10">
    <property type="entry name" value="Tetratricopeptide repeat domain"/>
    <property type="match status" value="1"/>
</dbReference>
<gene>
    <name evidence="3" type="ORF">LSALG_LOCUS14062</name>
</gene>
<proteinExistence type="predicted"/>
<dbReference type="InterPro" id="IPR046960">
    <property type="entry name" value="PPR_At4g14850-like_plant"/>
</dbReference>
<dbReference type="GO" id="GO:0003723">
    <property type="term" value="F:RNA binding"/>
    <property type="evidence" value="ECO:0007669"/>
    <property type="project" value="InterPro"/>
</dbReference>
<dbReference type="EMBL" id="OX465078">
    <property type="protein sequence ID" value="CAI9273949.1"/>
    <property type="molecule type" value="Genomic_DNA"/>
</dbReference>
<feature type="repeat" description="PPR" evidence="2">
    <location>
        <begin position="105"/>
        <end position="139"/>
    </location>
</feature>
<dbReference type="InterPro" id="IPR002885">
    <property type="entry name" value="PPR_rpt"/>
</dbReference>
<organism evidence="3 4">
    <name type="scientific">Lactuca saligna</name>
    <name type="common">Willowleaf lettuce</name>
    <dbReference type="NCBI Taxonomy" id="75948"/>
    <lineage>
        <taxon>Eukaryota</taxon>
        <taxon>Viridiplantae</taxon>
        <taxon>Streptophyta</taxon>
        <taxon>Embryophyta</taxon>
        <taxon>Tracheophyta</taxon>
        <taxon>Spermatophyta</taxon>
        <taxon>Magnoliopsida</taxon>
        <taxon>eudicotyledons</taxon>
        <taxon>Gunneridae</taxon>
        <taxon>Pentapetalae</taxon>
        <taxon>asterids</taxon>
        <taxon>campanulids</taxon>
        <taxon>Asterales</taxon>
        <taxon>Asteraceae</taxon>
        <taxon>Cichorioideae</taxon>
        <taxon>Cichorieae</taxon>
        <taxon>Lactucinae</taxon>
        <taxon>Lactuca</taxon>
    </lineage>
</organism>
<evidence type="ECO:0000313" key="3">
    <source>
        <dbReference type="EMBL" id="CAI9273949.1"/>
    </source>
</evidence>
<dbReference type="NCBIfam" id="TIGR00756">
    <property type="entry name" value="PPR"/>
    <property type="match status" value="3"/>
</dbReference>
<evidence type="ECO:0000256" key="2">
    <source>
        <dbReference type="PROSITE-ProRule" id="PRU00708"/>
    </source>
</evidence>